<dbReference type="OrthoDB" id="4608030at2"/>
<evidence type="ECO:0000259" key="1">
    <source>
        <dbReference type="Pfam" id="PF02470"/>
    </source>
</evidence>
<dbReference type="EMBL" id="BLKV01000002">
    <property type="protein sequence ID" value="GFG72011.1"/>
    <property type="molecule type" value="Genomic_DNA"/>
</dbReference>
<protein>
    <recommendedName>
        <fullName evidence="1">Mce/MlaD domain-containing protein</fullName>
    </recommendedName>
</protein>
<dbReference type="PROSITE" id="PS51257">
    <property type="entry name" value="PROKAR_LIPOPROTEIN"/>
    <property type="match status" value="1"/>
</dbReference>
<dbReference type="InterPro" id="IPR003399">
    <property type="entry name" value="Mce/MlaD"/>
</dbReference>
<comment type="caution">
    <text evidence="2">The sequence shown here is derived from an EMBL/GenBank/DDBJ whole genome shotgun (WGS) entry which is preliminary data.</text>
</comment>
<accession>A0A7I9XPV5</accession>
<feature type="domain" description="Mce/MlaD" evidence="1">
    <location>
        <begin position="41"/>
        <end position="107"/>
    </location>
</feature>
<dbReference type="RefSeq" id="WP_085082127.1">
    <property type="nucleotide sequence ID" value="NZ_BLKV01000002.1"/>
</dbReference>
<dbReference type="AlphaFoldDB" id="A0A7I9XPV5"/>
<reference evidence="2 3" key="1">
    <citation type="journal article" date="2019" name="Emerg. Microbes Infect.">
        <title>Comprehensive subspecies identification of 175 nontuberculous mycobacteria species based on 7547 genomic profiles.</title>
        <authorList>
            <person name="Matsumoto Y."/>
            <person name="Kinjo T."/>
            <person name="Motooka D."/>
            <person name="Nabeya D."/>
            <person name="Jung N."/>
            <person name="Uechi K."/>
            <person name="Horii T."/>
            <person name="Iida T."/>
            <person name="Fujita J."/>
            <person name="Nakamura S."/>
        </authorList>
    </citation>
    <scope>NUCLEOTIDE SEQUENCE [LARGE SCALE GENOMIC DNA]</scope>
    <source>
        <strain evidence="2 3">JCM 16017</strain>
    </source>
</reference>
<dbReference type="InterPro" id="IPR052336">
    <property type="entry name" value="MlaD_Phospholipid_Transporter"/>
</dbReference>
<dbReference type="PANTHER" id="PTHR33371">
    <property type="entry name" value="INTERMEMBRANE PHOSPHOLIPID TRANSPORT SYSTEM BINDING PROTEIN MLAD-RELATED"/>
    <property type="match status" value="1"/>
</dbReference>
<dbReference type="Proteomes" id="UP000465263">
    <property type="component" value="Unassembled WGS sequence"/>
</dbReference>
<name>A0A7I9XPV5_9MYCO</name>
<sequence length="373" mass="39263">MATTTLRRAFRTGVAATLTAAIAGSAVGCAPEKQRDSAFCAHLPDTVGLYVGNPVTQLGYPIGAITAIQPEPTRVRVEFSITEQRTLPSDVKAIIRSPSILADRSMEMVGNYAGGQRLEPGYCVPLERTISPKTLSEVIGSANTFLNEINSAGSENIADTIRGMDRLAQGNGAGAGRLLTTSSALLDSPDQAISDIGSIIRNTATLTTALTEMRDPLKEILQDSLITSGDLVVAVDGGARLAGGRGIGLGSLGPLVETVAVMETRLGEPTQIALDAVSTAVRKVTPHSQALADLFNPVPWWINTLANHVNAKEWGTFNIAYRPPLFRVPTHDGLALCGSMNASMPGSCADVNGQPYAVDVALLQYVLQEASKR</sequence>
<organism evidence="2 3">
    <name type="scientific">Mycolicibacter senuensis</name>
    <dbReference type="NCBI Taxonomy" id="386913"/>
    <lineage>
        <taxon>Bacteria</taxon>
        <taxon>Bacillati</taxon>
        <taxon>Actinomycetota</taxon>
        <taxon>Actinomycetes</taxon>
        <taxon>Mycobacteriales</taxon>
        <taxon>Mycobacteriaceae</taxon>
        <taxon>Mycolicibacter</taxon>
    </lineage>
</organism>
<evidence type="ECO:0000313" key="3">
    <source>
        <dbReference type="Proteomes" id="UP000465263"/>
    </source>
</evidence>
<gene>
    <name evidence="2" type="ORF">MSEN_37310</name>
</gene>
<keyword evidence="3" id="KW-1185">Reference proteome</keyword>
<evidence type="ECO:0000313" key="2">
    <source>
        <dbReference type="EMBL" id="GFG72011.1"/>
    </source>
</evidence>
<dbReference type="PANTHER" id="PTHR33371:SF4">
    <property type="entry name" value="INTERMEMBRANE PHOSPHOLIPID TRANSPORT SYSTEM BINDING PROTEIN MLAD"/>
    <property type="match status" value="1"/>
</dbReference>
<dbReference type="Pfam" id="PF02470">
    <property type="entry name" value="MlaD"/>
    <property type="match status" value="1"/>
</dbReference>
<proteinExistence type="predicted"/>